<protein>
    <submittedName>
        <fullName evidence="1">Uncharacterized protein</fullName>
    </submittedName>
</protein>
<evidence type="ECO:0000313" key="2">
    <source>
        <dbReference type="Proteomes" id="UP000694892"/>
    </source>
</evidence>
<organism evidence="1 2">
    <name type="scientific">Xenopus laevis</name>
    <name type="common">African clawed frog</name>
    <dbReference type="NCBI Taxonomy" id="8355"/>
    <lineage>
        <taxon>Eukaryota</taxon>
        <taxon>Metazoa</taxon>
        <taxon>Chordata</taxon>
        <taxon>Craniata</taxon>
        <taxon>Vertebrata</taxon>
        <taxon>Euteleostomi</taxon>
        <taxon>Amphibia</taxon>
        <taxon>Batrachia</taxon>
        <taxon>Anura</taxon>
        <taxon>Pipoidea</taxon>
        <taxon>Pipidae</taxon>
        <taxon>Xenopodinae</taxon>
        <taxon>Xenopus</taxon>
        <taxon>Xenopus</taxon>
    </lineage>
</organism>
<dbReference type="EMBL" id="CM004467">
    <property type="protein sequence ID" value="OCT97089.1"/>
    <property type="molecule type" value="Genomic_DNA"/>
</dbReference>
<evidence type="ECO:0000313" key="1">
    <source>
        <dbReference type="EMBL" id="OCT97089.1"/>
    </source>
</evidence>
<name>A0A974DS80_XENLA</name>
<accession>A0A974DS80</accession>
<sequence length="66" mass="7578">MAEWSHMSKVTGDLILCTTIVVFIVTKETYKERLVATAQPTADYTPISLYTDRLMMPLHNIWSECI</sequence>
<gene>
    <name evidence="1" type="ORF">XELAEV_18009312mg</name>
</gene>
<proteinExistence type="predicted"/>
<reference evidence="2" key="1">
    <citation type="journal article" date="2016" name="Nature">
        <title>Genome evolution in the allotetraploid frog Xenopus laevis.</title>
        <authorList>
            <person name="Session A.M."/>
            <person name="Uno Y."/>
            <person name="Kwon T."/>
            <person name="Chapman J.A."/>
            <person name="Toyoda A."/>
            <person name="Takahashi S."/>
            <person name="Fukui A."/>
            <person name="Hikosaka A."/>
            <person name="Suzuki A."/>
            <person name="Kondo M."/>
            <person name="van Heeringen S.J."/>
            <person name="Quigley I."/>
            <person name="Heinz S."/>
            <person name="Ogino H."/>
            <person name="Ochi H."/>
            <person name="Hellsten U."/>
            <person name="Lyons J.B."/>
            <person name="Simakov O."/>
            <person name="Putnam N."/>
            <person name="Stites J."/>
            <person name="Kuroki Y."/>
            <person name="Tanaka T."/>
            <person name="Michiue T."/>
            <person name="Watanabe M."/>
            <person name="Bogdanovic O."/>
            <person name="Lister R."/>
            <person name="Georgiou G."/>
            <person name="Paranjpe S.S."/>
            <person name="van Kruijsbergen I."/>
            <person name="Shu S."/>
            <person name="Carlson J."/>
            <person name="Kinoshita T."/>
            <person name="Ohta Y."/>
            <person name="Mawaribuchi S."/>
            <person name="Jenkins J."/>
            <person name="Grimwood J."/>
            <person name="Schmutz J."/>
            <person name="Mitros T."/>
            <person name="Mozaffari S.V."/>
            <person name="Suzuki Y."/>
            <person name="Haramoto Y."/>
            <person name="Yamamoto T.S."/>
            <person name="Takagi C."/>
            <person name="Heald R."/>
            <person name="Miller K."/>
            <person name="Haudenschild C."/>
            <person name="Kitzman J."/>
            <person name="Nakayama T."/>
            <person name="Izutsu Y."/>
            <person name="Robert J."/>
            <person name="Fortriede J."/>
            <person name="Burns K."/>
            <person name="Lotay V."/>
            <person name="Karimi K."/>
            <person name="Yasuoka Y."/>
            <person name="Dichmann D.S."/>
            <person name="Flajnik M.F."/>
            <person name="Houston D.W."/>
            <person name="Shendure J."/>
            <person name="DuPasquier L."/>
            <person name="Vize P.D."/>
            <person name="Zorn A.M."/>
            <person name="Ito M."/>
            <person name="Marcotte E.M."/>
            <person name="Wallingford J.B."/>
            <person name="Ito Y."/>
            <person name="Asashima M."/>
            <person name="Ueno N."/>
            <person name="Matsuda Y."/>
            <person name="Veenstra G.J."/>
            <person name="Fujiyama A."/>
            <person name="Harland R.M."/>
            <person name="Taira M."/>
            <person name="Rokhsar D.S."/>
        </authorList>
    </citation>
    <scope>NUCLEOTIDE SEQUENCE [LARGE SCALE GENOMIC DNA]</scope>
    <source>
        <strain evidence="2">J</strain>
    </source>
</reference>
<dbReference type="Proteomes" id="UP000694892">
    <property type="component" value="Chromosome 1S"/>
</dbReference>
<dbReference type="AlphaFoldDB" id="A0A974DS80"/>